<proteinExistence type="predicted"/>
<dbReference type="InterPro" id="IPR001296">
    <property type="entry name" value="Glyco_trans_1"/>
</dbReference>
<dbReference type="CDD" id="cd03801">
    <property type="entry name" value="GT4_PimA-like"/>
    <property type="match status" value="1"/>
</dbReference>
<protein>
    <submittedName>
        <fullName evidence="3">Glycosyltransferase family 1 protein</fullName>
    </submittedName>
</protein>
<accession>A0A7C0Y821</accession>
<reference evidence="3" key="1">
    <citation type="journal article" date="2020" name="mSystems">
        <title>Genome- and Community-Level Interaction Insights into Carbon Utilization and Element Cycling Functions of Hydrothermarchaeota in Hydrothermal Sediment.</title>
        <authorList>
            <person name="Zhou Z."/>
            <person name="Liu Y."/>
            <person name="Xu W."/>
            <person name="Pan J."/>
            <person name="Luo Z.H."/>
            <person name="Li M."/>
        </authorList>
    </citation>
    <scope>NUCLEOTIDE SEQUENCE [LARGE SCALE GENOMIC DNA]</scope>
    <source>
        <strain evidence="3">HyVt-115</strain>
    </source>
</reference>
<dbReference type="PANTHER" id="PTHR45947">
    <property type="entry name" value="SULFOQUINOVOSYL TRANSFERASE SQD2"/>
    <property type="match status" value="1"/>
</dbReference>
<dbReference type="Pfam" id="PF13439">
    <property type="entry name" value="Glyco_transf_4"/>
    <property type="match status" value="1"/>
</dbReference>
<evidence type="ECO:0000259" key="2">
    <source>
        <dbReference type="Pfam" id="PF13439"/>
    </source>
</evidence>
<feature type="domain" description="Glycosyltransferase subfamily 4-like N-terminal" evidence="2">
    <location>
        <begin position="16"/>
        <end position="165"/>
    </location>
</feature>
<comment type="caution">
    <text evidence="3">The sequence shown here is derived from an EMBL/GenBank/DDBJ whole genome shotgun (WGS) entry which is preliminary data.</text>
</comment>
<feature type="domain" description="Glycosyl transferase family 1" evidence="1">
    <location>
        <begin position="190"/>
        <end position="355"/>
    </location>
</feature>
<organism evidence="3">
    <name type="scientific">Thermosulfidibacter takaii</name>
    <dbReference type="NCBI Taxonomy" id="412593"/>
    <lineage>
        <taxon>Bacteria</taxon>
        <taxon>Pseudomonadati</taxon>
        <taxon>Thermosulfidibacterota</taxon>
        <taxon>Thermosulfidibacteria</taxon>
        <taxon>Thermosulfidibacterales</taxon>
        <taxon>Thermosulfidibacteraceae</taxon>
    </lineage>
</organism>
<dbReference type="PANTHER" id="PTHR45947:SF3">
    <property type="entry name" value="SULFOQUINOVOSYL TRANSFERASE SQD2"/>
    <property type="match status" value="1"/>
</dbReference>
<evidence type="ECO:0000259" key="1">
    <source>
        <dbReference type="Pfam" id="PF00534"/>
    </source>
</evidence>
<dbReference type="InterPro" id="IPR050194">
    <property type="entry name" value="Glycosyltransferase_grp1"/>
</dbReference>
<evidence type="ECO:0000313" key="3">
    <source>
        <dbReference type="EMBL" id="HDD52786.1"/>
    </source>
</evidence>
<dbReference type="Gene3D" id="3.40.50.2000">
    <property type="entry name" value="Glycogen Phosphorylase B"/>
    <property type="match status" value="2"/>
</dbReference>
<name>A0A7C0Y821_9BACT</name>
<dbReference type="GO" id="GO:0016757">
    <property type="term" value="F:glycosyltransferase activity"/>
    <property type="evidence" value="ECO:0007669"/>
    <property type="project" value="InterPro"/>
</dbReference>
<dbReference type="Pfam" id="PF00534">
    <property type="entry name" value="Glycos_transf_1"/>
    <property type="match status" value="1"/>
</dbReference>
<sequence>MEGFRVLHTNMHKGGWGGQPNRILTVARGLQKRGHFVIIAAPKGATLIKRAQEEGIPVFDDLRLPKKFNPVTYVKEVARLRRLIREHKINVVHTHGSQDTWAAAVAAWLVRPRPLVVRTRHNIFPVRNHLFNRFLYRQLIDGVMVVSEAVTEVFRQTGVLGDKVEEVVTVHSVVDARERFNPEKVSDEGLREELSIPLQAPVVVKVARLAREKGHVYFLEAAKGVLESVPDAYFLVLGEGPLRRFLEGYAKKLGIRGRVKFLGLRRDVPRVLRTSQVFLFTPIAGESLGTAALEALAMEVPVVAFNVGGIKASVRHGETGFLVEPEDVEGLVRHTVELLKNEDLRCRMGHTGRQWMLEAFSEDSLVEGNLEFYKKLWCEKNQTN</sequence>
<dbReference type="EMBL" id="DQWS01000068">
    <property type="protein sequence ID" value="HDD52786.1"/>
    <property type="molecule type" value="Genomic_DNA"/>
</dbReference>
<dbReference type="Proteomes" id="UP000885690">
    <property type="component" value="Unassembled WGS sequence"/>
</dbReference>
<gene>
    <name evidence="3" type="ORF">ENF32_01790</name>
</gene>
<dbReference type="AlphaFoldDB" id="A0A7C0Y821"/>
<dbReference type="InterPro" id="IPR028098">
    <property type="entry name" value="Glyco_trans_4-like_N"/>
</dbReference>
<dbReference type="SUPFAM" id="SSF53756">
    <property type="entry name" value="UDP-Glycosyltransferase/glycogen phosphorylase"/>
    <property type="match status" value="1"/>
</dbReference>